<dbReference type="Proteomes" id="UP000729357">
    <property type="component" value="Unassembled WGS sequence"/>
</dbReference>
<dbReference type="PANTHER" id="PTHR43658:SF8">
    <property type="entry name" value="17-BETA-HYDROXYSTEROID DEHYDROGENASE 14-RELATED"/>
    <property type="match status" value="1"/>
</dbReference>
<dbReference type="SMART" id="SM00298">
    <property type="entry name" value="CHROMO"/>
    <property type="match status" value="1"/>
</dbReference>
<evidence type="ECO:0000256" key="3">
    <source>
        <dbReference type="ARBA" id="ARBA00023002"/>
    </source>
</evidence>
<dbReference type="InterPro" id="IPR002347">
    <property type="entry name" value="SDR_fam"/>
</dbReference>
<dbReference type="Gene3D" id="2.40.50.40">
    <property type="match status" value="1"/>
</dbReference>
<evidence type="ECO:0000256" key="4">
    <source>
        <dbReference type="SAM" id="MobiDB-lite"/>
    </source>
</evidence>
<evidence type="ECO:0000313" key="6">
    <source>
        <dbReference type="EMBL" id="KAG9974858.1"/>
    </source>
</evidence>
<protein>
    <submittedName>
        <fullName evidence="6">3-hydroxyacyl-CoA dehydrogenase type-2</fullName>
    </submittedName>
</protein>
<dbReference type="Gene3D" id="3.40.50.720">
    <property type="entry name" value="NAD(P)-binding Rossmann-like Domain"/>
    <property type="match status" value="1"/>
</dbReference>
<dbReference type="PRINTS" id="PR00081">
    <property type="entry name" value="GDHRDH"/>
</dbReference>
<keyword evidence="7" id="KW-1185">Reference proteome</keyword>
<reference evidence="6" key="2">
    <citation type="submission" date="2021-08" db="EMBL/GenBank/DDBJ databases">
        <authorList>
            <person name="Gostincar C."/>
            <person name="Sun X."/>
            <person name="Song Z."/>
            <person name="Gunde-Cimerman N."/>
        </authorList>
    </citation>
    <scope>NUCLEOTIDE SEQUENCE</scope>
    <source>
        <strain evidence="6">EXF-9298</strain>
    </source>
</reference>
<organism evidence="6 7">
    <name type="scientific">Aureobasidium melanogenum</name>
    <name type="common">Aureobasidium pullulans var. melanogenum</name>
    <dbReference type="NCBI Taxonomy" id="46634"/>
    <lineage>
        <taxon>Eukaryota</taxon>
        <taxon>Fungi</taxon>
        <taxon>Dikarya</taxon>
        <taxon>Ascomycota</taxon>
        <taxon>Pezizomycotina</taxon>
        <taxon>Dothideomycetes</taxon>
        <taxon>Dothideomycetidae</taxon>
        <taxon>Dothideales</taxon>
        <taxon>Saccotheciaceae</taxon>
        <taxon>Aureobasidium</taxon>
    </lineage>
</organism>
<feature type="region of interest" description="Disordered" evidence="4">
    <location>
        <begin position="287"/>
        <end position="462"/>
    </location>
</feature>
<evidence type="ECO:0000256" key="1">
    <source>
        <dbReference type="ARBA" id="ARBA00011353"/>
    </source>
</evidence>
<feature type="compositionally biased region" description="Low complexity" evidence="4">
    <location>
        <begin position="551"/>
        <end position="563"/>
    </location>
</feature>
<dbReference type="InterPro" id="IPR036291">
    <property type="entry name" value="NAD(P)-bd_dom_sf"/>
</dbReference>
<feature type="compositionally biased region" description="Polar residues" evidence="4">
    <location>
        <begin position="517"/>
        <end position="550"/>
    </location>
</feature>
<reference evidence="6" key="1">
    <citation type="journal article" date="2021" name="J Fungi (Basel)">
        <title>Virulence traits and population genomics of the black yeast Aureobasidium melanogenum.</title>
        <authorList>
            <person name="Cernosa A."/>
            <person name="Sun X."/>
            <person name="Gostincar C."/>
            <person name="Fang C."/>
            <person name="Gunde-Cimerman N."/>
            <person name="Song Z."/>
        </authorList>
    </citation>
    <scope>NUCLEOTIDE SEQUENCE</scope>
    <source>
        <strain evidence="6">EXF-9298</strain>
    </source>
</reference>
<dbReference type="PANTHER" id="PTHR43658">
    <property type="entry name" value="SHORT-CHAIN DEHYDROGENASE/REDUCTASE"/>
    <property type="match status" value="1"/>
</dbReference>
<feature type="compositionally biased region" description="Low complexity" evidence="4">
    <location>
        <begin position="300"/>
        <end position="322"/>
    </location>
</feature>
<accession>A0A9P8FIZ8</accession>
<comment type="caution">
    <text evidence="6">The sequence shown here is derived from an EMBL/GenBank/DDBJ whole genome shotgun (WGS) entry which is preliminary data.</text>
</comment>
<keyword evidence="3" id="KW-0560">Oxidoreductase</keyword>
<evidence type="ECO:0000256" key="2">
    <source>
        <dbReference type="ARBA" id="ARBA00022857"/>
    </source>
</evidence>
<dbReference type="PROSITE" id="PS50013">
    <property type="entry name" value="CHROMO_2"/>
    <property type="match status" value="1"/>
</dbReference>
<keyword evidence="2" id="KW-0521">NADP</keyword>
<feature type="non-terminal residue" evidence="6">
    <location>
        <position position="1"/>
    </location>
</feature>
<dbReference type="EMBL" id="JAHFXS010001920">
    <property type="protein sequence ID" value="KAG9974858.1"/>
    <property type="molecule type" value="Genomic_DNA"/>
</dbReference>
<dbReference type="InterPro" id="IPR020904">
    <property type="entry name" value="Sc_DH/Rdtase_CS"/>
</dbReference>
<feature type="domain" description="Chromo" evidence="5">
    <location>
        <begin position="566"/>
        <end position="634"/>
    </location>
</feature>
<dbReference type="GO" id="GO:0006338">
    <property type="term" value="P:chromatin remodeling"/>
    <property type="evidence" value="ECO:0007669"/>
    <property type="project" value="UniProtKB-ARBA"/>
</dbReference>
<sequence>MHIKDRLFVISGGSSGLGLATARNLHEKGGYIAILDLNVDSGHKAVKELGSERSRFFEADVSDTESIAKAVEGVSKWIQETGKPIGAIISAAGVGKPGKIIDRNSEPLSLSSIDFVLNINLRGTLDFVRQLLPLVAKNKPTEPDNERGCVILVSSSAAYDGQPGQVSYAASKGAVRSMTLPMARDLAPFGIRVVTIAPSLFESNMTAVMSDKVRKSLERVMEFPKRAGKGEEFAELTRHAIENIMLNGVALRLDDYVSAYDLEVFENQSFEHDINEEEIRLKERLAAKAQARRQNRTADSDSSSESSTTRARSVSSAPLSSSENVRATAGLTARATPSGRQRPSYTHFYPKQRAPRGSLKPTTSTAESQVNTNHRNNKRRRLREDRDGSLSSAQDVQSSVASPNLRSQPPSAMEQAAGLVSDAREESDPMEVDDESDNDIDMPIRQPVGASNTAEPAVRDKGKGAASAFFTFRDHAVPPASRSVAHNPPQALSAKAKLVASLTERQAPVASAKESTKASTLPTSVSNSLRTTDTIKSANDSAPQAVTNPHGSGADSGSDSEGSEVYAVEKILAHGLSDPKSHDKSVHGDKPVMLYHVKWEGYDATTWEPATSFQDTDVLQAYWFEHAQKHKQKQKQKQKPAA</sequence>
<dbReference type="InterPro" id="IPR000953">
    <property type="entry name" value="Chromo/chromo_shadow_dom"/>
</dbReference>
<dbReference type="PROSITE" id="PS00061">
    <property type="entry name" value="ADH_SHORT"/>
    <property type="match status" value="1"/>
</dbReference>
<dbReference type="AlphaFoldDB" id="A0A9P8FIZ8"/>
<gene>
    <name evidence="6" type="ORF">KCU98_g11725</name>
</gene>
<dbReference type="InterPro" id="IPR016197">
    <property type="entry name" value="Chromo-like_dom_sf"/>
</dbReference>
<feature type="region of interest" description="Disordered" evidence="4">
    <location>
        <begin position="508"/>
        <end position="563"/>
    </location>
</feature>
<feature type="compositionally biased region" description="Polar residues" evidence="4">
    <location>
        <begin position="360"/>
        <end position="370"/>
    </location>
</feature>
<evidence type="ECO:0000313" key="7">
    <source>
        <dbReference type="Proteomes" id="UP000729357"/>
    </source>
</evidence>
<name>A0A9P8FIZ8_AURME</name>
<comment type="subunit">
    <text evidence="1">Component of the NuA4 histone acetyltransferase complex.</text>
</comment>
<dbReference type="Pfam" id="PF00106">
    <property type="entry name" value="adh_short"/>
    <property type="match status" value="1"/>
</dbReference>
<dbReference type="GO" id="GO:0016491">
    <property type="term" value="F:oxidoreductase activity"/>
    <property type="evidence" value="ECO:0007669"/>
    <property type="project" value="UniProtKB-KW"/>
</dbReference>
<evidence type="ECO:0000259" key="5">
    <source>
        <dbReference type="PROSITE" id="PS50013"/>
    </source>
</evidence>
<dbReference type="SUPFAM" id="SSF51735">
    <property type="entry name" value="NAD(P)-binding Rossmann-fold domains"/>
    <property type="match status" value="1"/>
</dbReference>
<dbReference type="SUPFAM" id="SSF54160">
    <property type="entry name" value="Chromo domain-like"/>
    <property type="match status" value="1"/>
</dbReference>
<feature type="compositionally biased region" description="Acidic residues" evidence="4">
    <location>
        <begin position="428"/>
        <end position="440"/>
    </location>
</feature>
<proteinExistence type="predicted"/>
<feature type="compositionally biased region" description="Low complexity" evidence="4">
    <location>
        <begin position="389"/>
        <end position="402"/>
    </location>
</feature>